<reference evidence="1 2" key="1">
    <citation type="submission" date="2023-02" db="EMBL/GenBank/DDBJ databases">
        <title>LHISI_Scaffold_Assembly.</title>
        <authorList>
            <person name="Stuart O.P."/>
            <person name="Cleave R."/>
            <person name="Magrath M.J.L."/>
            <person name="Mikheyev A.S."/>
        </authorList>
    </citation>
    <scope>NUCLEOTIDE SEQUENCE [LARGE SCALE GENOMIC DNA]</scope>
    <source>
        <strain evidence="1">Daus_M_001</strain>
        <tissue evidence="1">Leg muscle</tissue>
    </source>
</reference>
<gene>
    <name evidence="1" type="ORF">PR048_021818</name>
</gene>
<protein>
    <submittedName>
        <fullName evidence="1">Uncharacterized protein</fullName>
    </submittedName>
</protein>
<name>A0ABQ9GZB9_9NEOP</name>
<accession>A0ABQ9GZB9</accession>
<keyword evidence="2" id="KW-1185">Reference proteome</keyword>
<comment type="caution">
    <text evidence="1">The sequence shown here is derived from an EMBL/GenBank/DDBJ whole genome shotgun (WGS) entry which is preliminary data.</text>
</comment>
<dbReference type="EMBL" id="JARBHB010000008">
    <property type="protein sequence ID" value="KAJ8877364.1"/>
    <property type="molecule type" value="Genomic_DNA"/>
</dbReference>
<evidence type="ECO:0000313" key="2">
    <source>
        <dbReference type="Proteomes" id="UP001159363"/>
    </source>
</evidence>
<dbReference type="Proteomes" id="UP001159363">
    <property type="component" value="Chromosome 7"/>
</dbReference>
<organism evidence="1 2">
    <name type="scientific">Dryococelus australis</name>
    <dbReference type="NCBI Taxonomy" id="614101"/>
    <lineage>
        <taxon>Eukaryota</taxon>
        <taxon>Metazoa</taxon>
        <taxon>Ecdysozoa</taxon>
        <taxon>Arthropoda</taxon>
        <taxon>Hexapoda</taxon>
        <taxon>Insecta</taxon>
        <taxon>Pterygota</taxon>
        <taxon>Neoptera</taxon>
        <taxon>Polyneoptera</taxon>
        <taxon>Phasmatodea</taxon>
        <taxon>Verophasmatodea</taxon>
        <taxon>Anareolatae</taxon>
        <taxon>Phasmatidae</taxon>
        <taxon>Eurycanthinae</taxon>
        <taxon>Dryococelus</taxon>
    </lineage>
</organism>
<evidence type="ECO:0000313" key="1">
    <source>
        <dbReference type="EMBL" id="KAJ8877364.1"/>
    </source>
</evidence>
<proteinExistence type="predicted"/>
<sequence length="98" mass="11081">MPQQAANLLSRLQPIHLPADRHFQLCPVINGNDSQCLRSLYDKMSQKQKLVNFAKQSECESREKINKKLSVGDIATKSDVGKMQIADDILKSKDEILK</sequence>